<dbReference type="InterPro" id="IPR006689">
    <property type="entry name" value="Small_GTPase_ARF/SAR"/>
</dbReference>
<dbReference type="Gramene" id="Pp3c9_15850V3.1">
    <property type="protein sequence ID" value="Pp3c9_15850V3.1"/>
    <property type="gene ID" value="Pp3c9_15850"/>
</dbReference>
<dbReference type="PaxDb" id="3218-PP1S78_167V6.1"/>
<dbReference type="AlphaFoldDB" id="A9SH63"/>
<evidence type="ECO:0000256" key="4">
    <source>
        <dbReference type="ARBA" id="ARBA00022892"/>
    </source>
</evidence>
<reference evidence="10" key="3">
    <citation type="submission" date="2020-12" db="UniProtKB">
        <authorList>
            <consortium name="EnsemblPlants"/>
        </authorList>
    </citation>
    <scope>IDENTIFICATION</scope>
</reference>
<dbReference type="PROSITE" id="PS51417">
    <property type="entry name" value="ARF"/>
    <property type="match status" value="1"/>
</dbReference>
<dbReference type="RefSeq" id="XP_024384623.1">
    <property type="nucleotide sequence ID" value="XM_024528855.2"/>
</dbReference>
<accession>A9SH63</accession>
<evidence type="ECO:0000313" key="10">
    <source>
        <dbReference type="EnsemblPlants" id="Pp3c9_15850V3.1"/>
    </source>
</evidence>
<keyword evidence="2" id="KW-0519">Myristate</keyword>
<gene>
    <name evidence="10" type="primary">LOC112286706</name>
    <name evidence="9" type="ORF">PHYPA_012759</name>
</gene>
<dbReference type="EnsemblPlants" id="Pp3c9_15850V3.3">
    <property type="protein sequence ID" value="Pp3c9_15850V3.3"/>
    <property type="gene ID" value="Pp3c9_15850"/>
</dbReference>
<dbReference type="OrthoDB" id="2011769at2759"/>
<evidence type="ECO:0000256" key="5">
    <source>
        <dbReference type="ARBA" id="ARBA00023134"/>
    </source>
</evidence>
<dbReference type="GO" id="GO:0003924">
    <property type="term" value="F:GTPase activity"/>
    <property type="evidence" value="ECO:0007669"/>
    <property type="project" value="InterPro"/>
</dbReference>
<protein>
    <submittedName>
        <fullName evidence="9 10">Uncharacterized protein</fullName>
    </submittedName>
</protein>
<dbReference type="Gramene" id="Pp3c9_15850V3.3">
    <property type="protein sequence ID" value="Pp3c9_15850V3.3"/>
    <property type="gene ID" value="Pp3c9_15850"/>
</dbReference>
<keyword evidence="11" id="KW-1185">Reference proteome</keyword>
<dbReference type="GO" id="GO:0046872">
    <property type="term" value="F:metal ion binding"/>
    <property type="evidence" value="ECO:0007669"/>
    <property type="project" value="UniProtKB-KW"/>
</dbReference>
<keyword evidence="2" id="KW-0449">Lipoprotein</keyword>
<dbReference type="STRING" id="3218.A9SH63"/>
<keyword evidence="7" id="KW-0460">Magnesium</keyword>
<dbReference type="InterPro" id="IPR027417">
    <property type="entry name" value="P-loop_NTPase"/>
</dbReference>
<dbReference type="GO" id="GO:0005737">
    <property type="term" value="C:cytoplasm"/>
    <property type="evidence" value="ECO:0000318"/>
    <property type="project" value="GO_Central"/>
</dbReference>
<keyword evidence="5 6" id="KW-0342">GTP-binding</keyword>
<proteinExistence type="inferred from homology"/>
<feature type="binding site" evidence="6">
    <location>
        <begin position="125"/>
        <end position="128"/>
    </location>
    <ligand>
        <name>GTP</name>
        <dbReference type="ChEBI" id="CHEBI:37565"/>
    </ligand>
</feature>
<dbReference type="PANTHER" id="PTHR11711">
    <property type="entry name" value="ADP RIBOSYLATION FACTOR-RELATED"/>
    <property type="match status" value="1"/>
</dbReference>
<dbReference type="GO" id="GO:0006886">
    <property type="term" value="P:intracellular protein transport"/>
    <property type="evidence" value="ECO:0000318"/>
    <property type="project" value="GO_Central"/>
</dbReference>
<evidence type="ECO:0000313" key="9">
    <source>
        <dbReference type="EMBL" id="PNR48284.1"/>
    </source>
</evidence>
<dbReference type="Proteomes" id="UP000006727">
    <property type="component" value="Chromosome 9"/>
</dbReference>
<dbReference type="Pfam" id="PF00025">
    <property type="entry name" value="Arf"/>
    <property type="match status" value="1"/>
</dbReference>
<keyword evidence="4" id="KW-0813">Transport</keyword>
<feature type="binding site" evidence="7">
    <location>
        <position position="32"/>
    </location>
    <ligand>
        <name>Mg(2+)</name>
        <dbReference type="ChEBI" id="CHEBI:18420"/>
    </ligand>
</feature>
<dbReference type="InterPro" id="IPR024156">
    <property type="entry name" value="Small_GTPase_ARF"/>
</dbReference>
<dbReference type="CDD" id="cd00878">
    <property type="entry name" value="Arf_Arl"/>
    <property type="match status" value="1"/>
</dbReference>
<dbReference type="GO" id="GO:0005525">
    <property type="term" value="F:GTP binding"/>
    <property type="evidence" value="ECO:0000318"/>
    <property type="project" value="GO_Central"/>
</dbReference>
<dbReference type="PRINTS" id="PR00328">
    <property type="entry name" value="SAR1GTPBP"/>
</dbReference>
<evidence type="ECO:0000256" key="7">
    <source>
        <dbReference type="PIRSR" id="PIRSR606689-2"/>
    </source>
</evidence>
<dbReference type="EMBL" id="ABEU02000009">
    <property type="protein sequence ID" value="PNR48284.1"/>
    <property type="molecule type" value="Genomic_DNA"/>
</dbReference>
<keyword evidence="7" id="KW-0479">Metal-binding</keyword>
<evidence type="ECO:0000256" key="3">
    <source>
        <dbReference type="ARBA" id="ARBA00022741"/>
    </source>
</evidence>
<keyword evidence="4" id="KW-0931">ER-Golgi transport</keyword>
<organism evidence="9">
    <name type="scientific">Physcomitrium patens</name>
    <name type="common">Spreading-leaved earth moss</name>
    <name type="synonym">Physcomitrella patens</name>
    <dbReference type="NCBI Taxonomy" id="3218"/>
    <lineage>
        <taxon>Eukaryota</taxon>
        <taxon>Viridiplantae</taxon>
        <taxon>Streptophyta</taxon>
        <taxon>Embryophyta</taxon>
        <taxon>Bryophyta</taxon>
        <taxon>Bryophytina</taxon>
        <taxon>Bryopsida</taxon>
        <taxon>Funariidae</taxon>
        <taxon>Funariales</taxon>
        <taxon>Funariaceae</taxon>
        <taxon>Physcomitrium</taxon>
    </lineage>
</organism>
<dbReference type="Gene3D" id="3.40.50.300">
    <property type="entry name" value="P-loop containing nucleotide triphosphate hydrolases"/>
    <property type="match status" value="1"/>
</dbReference>
<dbReference type="EnsemblPlants" id="Pp3c9_15850V3.1">
    <property type="protein sequence ID" value="Pp3c9_15850V3.1"/>
    <property type="gene ID" value="Pp3c9_15850"/>
</dbReference>
<reference evidence="9 11" key="1">
    <citation type="journal article" date="2008" name="Science">
        <title>The Physcomitrella genome reveals evolutionary insights into the conquest of land by plants.</title>
        <authorList>
            <person name="Rensing S."/>
            <person name="Lang D."/>
            <person name="Zimmer A."/>
            <person name="Terry A."/>
            <person name="Salamov A."/>
            <person name="Shapiro H."/>
            <person name="Nishiyama T."/>
            <person name="Perroud P.-F."/>
            <person name="Lindquist E."/>
            <person name="Kamisugi Y."/>
            <person name="Tanahashi T."/>
            <person name="Sakakibara K."/>
            <person name="Fujita T."/>
            <person name="Oishi K."/>
            <person name="Shin-I T."/>
            <person name="Kuroki Y."/>
            <person name="Toyoda A."/>
            <person name="Suzuki Y."/>
            <person name="Hashimoto A."/>
            <person name="Yamaguchi K."/>
            <person name="Sugano A."/>
            <person name="Kohara Y."/>
            <person name="Fujiyama A."/>
            <person name="Anterola A."/>
            <person name="Aoki S."/>
            <person name="Ashton N."/>
            <person name="Barbazuk W.B."/>
            <person name="Barker E."/>
            <person name="Bennetzen J."/>
            <person name="Bezanilla M."/>
            <person name="Blankenship R."/>
            <person name="Cho S.H."/>
            <person name="Dutcher S."/>
            <person name="Estelle M."/>
            <person name="Fawcett J.A."/>
            <person name="Gundlach H."/>
            <person name="Hanada K."/>
            <person name="Heyl A."/>
            <person name="Hicks K.A."/>
            <person name="Hugh J."/>
            <person name="Lohr M."/>
            <person name="Mayer K."/>
            <person name="Melkozernov A."/>
            <person name="Murata T."/>
            <person name="Nelson D."/>
            <person name="Pils B."/>
            <person name="Prigge M."/>
            <person name="Reiss B."/>
            <person name="Renner T."/>
            <person name="Rombauts S."/>
            <person name="Rushton P."/>
            <person name="Sanderfoot A."/>
            <person name="Schween G."/>
            <person name="Shiu S.-H."/>
            <person name="Stueber K."/>
            <person name="Theodoulou F.L."/>
            <person name="Tu H."/>
            <person name="Van de Peer Y."/>
            <person name="Verrier P.J."/>
            <person name="Waters E."/>
            <person name="Wood A."/>
            <person name="Yang L."/>
            <person name="Cove D."/>
            <person name="Cuming A."/>
            <person name="Hasebe M."/>
            <person name="Lucas S."/>
            <person name="Mishler D.B."/>
            <person name="Reski R."/>
            <person name="Grigoriev I."/>
            <person name="Quatrano R.S."/>
            <person name="Boore J.L."/>
        </authorList>
    </citation>
    <scope>NUCLEOTIDE SEQUENCE [LARGE SCALE GENOMIC DNA]</scope>
    <source>
        <strain evidence="10 11">cv. Gransden 2004</strain>
    </source>
</reference>
<evidence type="ECO:0000256" key="8">
    <source>
        <dbReference type="RuleBase" id="RU003925"/>
    </source>
</evidence>
<evidence type="ECO:0000256" key="6">
    <source>
        <dbReference type="PIRSR" id="PIRSR606689-1"/>
    </source>
</evidence>
<dbReference type="eggNOG" id="KOG0070">
    <property type="taxonomic scope" value="Eukaryota"/>
</dbReference>
<feature type="binding site" evidence="6">
    <location>
        <begin position="25"/>
        <end position="32"/>
    </location>
    <ligand>
        <name>GTP</name>
        <dbReference type="ChEBI" id="CHEBI:37565"/>
    </ligand>
</feature>
<dbReference type="InterPro" id="IPR005225">
    <property type="entry name" value="Small_GTP-bd"/>
</dbReference>
<name>A9SH63_PHYPA</name>
<feature type="binding site" evidence="6">
    <location>
        <position position="71"/>
    </location>
    <ligand>
        <name>GTP</name>
        <dbReference type="ChEBI" id="CHEBI:37565"/>
    </ligand>
</feature>
<feature type="binding site" evidence="7">
    <location>
        <position position="49"/>
    </location>
    <ligand>
        <name>Mg(2+)</name>
        <dbReference type="ChEBI" id="CHEBI:18420"/>
    </ligand>
</feature>
<dbReference type="SUPFAM" id="SSF52540">
    <property type="entry name" value="P-loop containing nucleoside triphosphate hydrolases"/>
    <property type="match status" value="1"/>
</dbReference>
<dbReference type="GeneID" id="112286706"/>
<reference evidence="9 11" key="2">
    <citation type="journal article" date="2018" name="Plant J.">
        <title>The Physcomitrella patens chromosome-scale assembly reveals moss genome structure and evolution.</title>
        <authorList>
            <person name="Lang D."/>
            <person name="Ullrich K.K."/>
            <person name="Murat F."/>
            <person name="Fuchs J."/>
            <person name="Jenkins J."/>
            <person name="Haas F.B."/>
            <person name="Piednoel M."/>
            <person name="Gundlach H."/>
            <person name="Van Bel M."/>
            <person name="Meyberg R."/>
            <person name="Vives C."/>
            <person name="Morata J."/>
            <person name="Symeonidi A."/>
            <person name="Hiss M."/>
            <person name="Muchero W."/>
            <person name="Kamisugi Y."/>
            <person name="Saleh O."/>
            <person name="Blanc G."/>
            <person name="Decker E.L."/>
            <person name="van Gessel N."/>
            <person name="Grimwood J."/>
            <person name="Hayes R.D."/>
            <person name="Graham S.W."/>
            <person name="Gunter L.E."/>
            <person name="McDaniel S.F."/>
            <person name="Hoernstein S.N.W."/>
            <person name="Larsson A."/>
            <person name="Li F.W."/>
            <person name="Perroud P.F."/>
            <person name="Phillips J."/>
            <person name="Ranjan P."/>
            <person name="Rokshar D.S."/>
            <person name="Rothfels C.J."/>
            <person name="Schneider L."/>
            <person name="Shu S."/>
            <person name="Stevenson D.W."/>
            <person name="Thummler F."/>
            <person name="Tillich M."/>
            <person name="Villarreal Aguilar J.C."/>
            <person name="Widiez T."/>
            <person name="Wong G.K."/>
            <person name="Wymore A."/>
            <person name="Zhang Y."/>
            <person name="Zimmer A.D."/>
            <person name="Quatrano R.S."/>
            <person name="Mayer K.F.X."/>
            <person name="Goodstein D."/>
            <person name="Casacuberta J.M."/>
            <person name="Vandepoele K."/>
            <person name="Reski R."/>
            <person name="Cuming A.C."/>
            <person name="Tuskan G.A."/>
            <person name="Maumus F."/>
            <person name="Salse J."/>
            <person name="Schmutz J."/>
            <person name="Rensing S.A."/>
        </authorList>
    </citation>
    <scope>NUCLEOTIDE SEQUENCE [LARGE SCALE GENOMIC DNA]</scope>
    <source>
        <strain evidence="10 11">cv. Gransden 2004</strain>
    </source>
</reference>
<evidence type="ECO:0000313" key="11">
    <source>
        <dbReference type="Proteomes" id="UP000006727"/>
    </source>
</evidence>
<dbReference type="NCBIfam" id="TIGR00231">
    <property type="entry name" value="small_GTP"/>
    <property type="match status" value="1"/>
</dbReference>
<evidence type="ECO:0000256" key="1">
    <source>
        <dbReference type="ARBA" id="ARBA00010290"/>
    </source>
</evidence>
<dbReference type="FunFam" id="3.40.50.300:FF:001166">
    <property type="entry name" value="ADP-ribosylation factor D"/>
    <property type="match status" value="1"/>
</dbReference>
<sequence length="181" mass="20167">MGIYFGKLLDSTLWGTKTHKILMVGLDSAGKTTILYQLKLGREVVTIPTIGYNVETIELGNINLSVWDLGGWTNNPFWIYYLPDAVGLIFVVDLSDNERMHEARDKLHAVLSDDKNNVCLLVLANKMDNPEAMSISEVTVALDLHEVQGRSYFVQECSARTGQGLMEGLKWLASAIGQKYT</sequence>
<dbReference type="SMART" id="SM00177">
    <property type="entry name" value="ARF"/>
    <property type="match status" value="1"/>
</dbReference>
<evidence type="ECO:0000256" key="2">
    <source>
        <dbReference type="ARBA" id="ARBA00022707"/>
    </source>
</evidence>
<keyword evidence="3 6" id="KW-0547">Nucleotide-binding</keyword>
<dbReference type="GO" id="GO:0016192">
    <property type="term" value="P:vesicle-mediated transport"/>
    <property type="evidence" value="ECO:0000318"/>
    <property type="project" value="GO_Central"/>
</dbReference>
<dbReference type="SMART" id="SM00178">
    <property type="entry name" value="SAR"/>
    <property type="match status" value="1"/>
</dbReference>
<comment type="similarity">
    <text evidence="1 8">Belongs to the small GTPase superfamily. Arf family.</text>
</comment>